<accession>A0A3B0YRV1</accession>
<gene>
    <name evidence="1" type="ORF">MNBD_GAMMA16-836</name>
</gene>
<evidence type="ECO:0000313" key="1">
    <source>
        <dbReference type="EMBL" id="VAW83608.1"/>
    </source>
</evidence>
<dbReference type="EMBL" id="UOFO01000012">
    <property type="protein sequence ID" value="VAW83608.1"/>
    <property type="molecule type" value="Genomic_DNA"/>
</dbReference>
<name>A0A3B0YRV1_9ZZZZ</name>
<organism evidence="1">
    <name type="scientific">hydrothermal vent metagenome</name>
    <dbReference type="NCBI Taxonomy" id="652676"/>
    <lineage>
        <taxon>unclassified sequences</taxon>
        <taxon>metagenomes</taxon>
        <taxon>ecological metagenomes</taxon>
    </lineage>
</organism>
<proteinExistence type="predicted"/>
<dbReference type="AlphaFoldDB" id="A0A3B0YRV1"/>
<protein>
    <submittedName>
        <fullName evidence="1">Uncharacterized protein</fullName>
    </submittedName>
</protein>
<reference evidence="1" key="1">
    <citation type="submission" date="2018-06" db="EMBL/GenBank/DDBJ databases">
        <authorList>
            <person name="Zhirakovskaya E."/>
        </authorList>
    </citation>
    <scope>NUCLEOTIDE SEQUENCE</scope>
</reference>
<sequence length="65" mass="7454">MLSVIYTHGVLNLGVSAFRCALYLFFPNDDCMDAGDRVMQEQLTEKKHRLSRSKLSIFRLMPTGM</sequence>